<dbReference type="RefSeq" id="XP_025359955.1">
    <property type="nucleotide sequence ID" value="XM_025509373.1"/>
</dbReference>
<gene>
    <name evidence="4" type="ORF">BDZ90DRAFT_281565</name>
</gene>
<keyword evidence="2" id="KW-0812">Transmembrane</keyword>
<evidence type="ECO:0000256" key="1">
    <source>
        <dbReference type="SAM" id="MobiDB-lite"/>
    </source>
</evidence>
<keyword evidence="5" id="KW-1185">Reference proteome</keyword>
<keyword evidence="2" id="KW-1133">Transmembrane helix</keyword>
<reference evidence="4 5" key="1">
    <citation type="journal article" date="2018" name="Mol. Biol. Evol.">
        <title>Broad Genomic Sampling Reveals a Smut Pathogenic Ancestry of the Fungal Clade Ustilaginomycotina.</title>
        <authorList>
            <person name="Kijpornyongpan T."/>
            <person name="Mondo S.J."/>
            <person name="Barry K."/>
            <person name="Sandor L."/>
            <person name="Lee J."/>
            <person name="Lipzen A."/>
            <person name="Pangilinan J."/>
            <person name="LaButti K."/>
            <person name="Hainaut M."/>
            <person name="Henrissat B."/>
            <person name="Grigoriev I.V."/>
            <person name="Spatafora J.W."/>
            <person name="Aime M.C."/>
        </authorList>
    </citation>
    <scope>NUCLEOTIDE SEQUENCE [LARGE SCALE GENOMIC DNA]</scope>
    <source>
        <strain evidence="4 5">MCA 5214</strain>
    </source>
</reference>
<feature type="chain" id="PRO_5016241647" evidence="3">
    <location>
        <begin position="31"/>
        <end position="475"/>
    </location>
</feature>
<evidence type="ECO:0000313" key="5">
    <source>
        <dbReference type="Proteomes" id="UP000245884"/>
    </source>
</evidence>
<feature type="region of interest" description="Disordered" evidence="1">
    <location>
        <begin position="89"/>
        <end position="149"/>
    </location>
</feature>
<dbReference type="EMBL" id="KZ819676">
    <property type="protein sequence ID" value="PWN25343.1"/>
    <property type="molecule type" value="Genomic_DNA"/>
</dbReference>
<sequence length="475" mass="48762">MRSSASLLRLSATLILCCLSICVLVAPTAADLAQVDNNGRLTGRSSGVWQEARNVHVNHRNNPHSQTVLHAGSRKRCAAKEHNHIAAARIVSSPDEQAQLAKQADPSSASSPKKSQGVAQPAVAPSGASAAAAASPSPSGSASKGAMGGVSQNCSTAIGQIVGTQDLAQCMGLDDLTTDDTLAPLLSGARGGGGDNASLIGPMGKYLSQTLCIRPVCNPSTLNSSLATLTKGCSKQELSSTTSSAALLSRFLSSYATQRDMACLVNMTTPTSDPSAVTLPGDNSPPGTTTIQGHPLCSLQLFAGLQNMTGSNMGLNGFFQMQSNDPAYWTPVLKKLSASKDKKVQAMQKDLLCSDCHKAMLTQLFYPAYKNESKTLPDGSSIKKSMLQMCGGKAFGDGKISDQVKQAGVGAGFVNLNQATNGTDTLSVSSPSPSAGNDTQAKSAAVKVGGDGGQMLLRIVVALLVGGLLSLLLVA</sequence>
<name>A0A316UN47_9BASI</name>
<keyword evidence="3" id="KW-0732">Signal</keyword>
<keyword evidence="2" id="KW-0472">Membrane</keyword>
<dbReference type="AlphaFoldDB" id="A0A316UN47"/>
<organism evidence="4 5">
    <name type="scientific">Jaminaea rosea</name>
    <dbReference type="NCBI Taxonomy" id="1569628"/>
    <lineage>
        <taxon>Eukaryota</taxon>
        <taxon>Fungi</taxon>
        <taxon>Dikarya</taxon>
        <taxon>Basidiomycota</taxon>
        <taxon>Ustilaginomycotina</taxon>
        <taxon>Exobasidiomycetes</taxon>
        <taxon>Microstromatales</taxon>
        <taxon>Microstromatales incertae sedis</taxon>
        <taxon>Jaminaea</taxon>
    </lineage>
</organism>
<evidence type="ECO:0000313" key="4">
    <source>
        <dbReference type="EMBL" id="PWN25343.1"/>
    </source>
</evidence>
<dbReference type="PANTHER" id="PTHR34862:SF1">
    <property type="entry name" value="SPARK DOMAIN-CONTAINING PROTEIN"/>
    <property type="match status" value="1"/>
</dbReference>
<proteinExistence type="predicted"/>
<feature type="signal peptide" evidence="3">
    <location>
        <begin position="1"/>
        <end position="30"/>
    </location>
</feature>
<dbReference type="GeneID" id="37031196"/>
<dbReference type="Proteomes" id="UP000245884">
    <property type="component" value="Unassembled WGS sequence"/>
</dbReference>
<accession>A0A316UN47</accession>
<feature type="compositionally biased region" description="Low complexity" evidence="1">
    <location>
        <begin position="101"/>
        <end position="149"/>
    </location>
</feature>
<evidence type="ECO:0000256" key="2">
    <source>
        <dbReference type="SAM" id="Phobius"/>
    </source>
</evidence>
<dbReference type="PANTHER" id="PTHR34862">
    <property type="entry name" value="SPARK DOMAIN-CONTAINING PROTEIN"/>
    <property type="match status" value="1"/>
</dbReference>
<protein>
    <submittedName>
        <fullName evidence="4">Uncharacterized protein</fullName>
    </submittedName>
</protein>
<feature type="transmembrane region" description="Helical" evidence="2">
    <location>
        <begin position="455"/>
        <end position="474"/>
    </location>
</feature>
<evidence type="ECO:0000256" key="3">
    <source>
        <dbReference type="SAM" id="SignalP"/>
    </source>
</evidence>